<evidence type="ECO:0000313" key="2">
    <source>
        <dbReference type="EMBL" id="CAJ1396775.1"/>
    </source>
</evidence>
<comment type="caution">
    <text evidence="2">The sequence shown here is derived from an EMBL/GenBank/DDBJ whole genome shotgun (WGS) entry which is preliminary data.</text>
</comment>
<evidence type="ECO:0000313" key="1">
    <source>
        <dbReference type="EMBL" id="CAJ1372732.1"/>
    </source>
</evidence>
<dbReference type="AlphaFoldDB" id="A0AA36IZD5"/>
<organism evidence="2 3">
    <name type="scientific">Effrenium voratum</name>
    <dbReference type="NCBI Taxonomy" id="2562239"/>
    <lineage>
        <taxon>Eukaryota</taxon>
        <taxon>Sar</taxon>
        <taxon>Alveolata</taxon>
        <taxon>Dinophyceae</taxon>
        <taxon>Suessiales</taxon>
        <taxon>Symbiodiniaceae</taxon>
        <taxon>Effrenium</taxon>
    </lineage>
</organism>
<dbReference type="Proteomes" id="UP001178507">
    <property type="component" value="Unassembled WGS sequence"/>
</dbReference>
<dbReference type="EMBL" id="CAUJNA010003242">
    <property type="protein sequence ID" value="CAJ1396775.1"/>
    <property type="molecule type" value="Genomic_DNA"/>
</dbReference>
<sequence>MARRRGSKRTIEERALDEAASPHSQLWTCIMELWAWGVLSSPIVQKLAQAARRSGCSAHDIDTLAQLGASGAHEGNCHRDLLRAYAARCVTPALSPVTCPTKVRAPEGAATLDTQQAVLPASQWIRRVCEHGLDTALLGSDAERAIFWAAQKDSPRATGVGYYHVRDFCPEKTIPLLLFADGASHAEHDSIVSVSFRSLLAHQCDIAESMFLLAAMPKSATVKKETWRCLWQALVEDLNRLAHGLDHDGSALPLRAVVWVVSGDYEHMANEYGLPHWTSLACFWCSAPKEHFFAFADIPALTRSAEDMLDQDALDHPLKALTNYSPCMFAIDTLHCVDLGVAAHVYANVFHELTQEWPETKAASLSRLNKELRSHCVAVGSPAPPLLRYENFAPRSGEYPKLRHMKGAAIRRLAPAVQALAAAYGRGSAHRKRRARVAALLRAIYDSTSCRDLVMPAAKHAEFARVLTEFLEEYAKLATSCRGNGWHVVFKFHMLRHLDEQSKHLSPRFVWTYPGETFMSFMCQIASSCSRGTPGRLLGVKVLQKYRVAQHLMLSQQIPTRSRFPVDELDELED</sequence>
<name>A0AA36IZD5_9DINO</name>
<dbReference type="EMBL" id="CAUJNA010000154">
    <property type="protein sequence ID" value="CAJ1372732.1"/>
    <property type="molecule type" value="Genomic_DNA"/>
</dbReference>
<protein>
    <submittedName>
        <fullName evidence="2">Uncharacterized protein</fullName>
    </submittedName>
</protein>
<reference evidence="2" key="1">
    <citation type="submission" date="2023-08" db="EMBL/GenBank/DDBJ databases">
        <authorList>
            <person name="Chen Y."/>
            <person name="Shah S."/>
            <person name="Dougan E. K."/>
            <person name="Thang M."/>
            <person name="Chan C."/>
        </authorList>
    </citation>
    <scope>NUCLEOTIDE SEQUENCE</scope>
</reference>
<gene>
    <name evidence="2" type="ORF">EVOR1521_LOCUS20928</name>
    <name evidence="1" type="ORF">EVOR1521_LOCUS2741</name>
</gene>
<evidence type="ECO:0000313" key="3">
    <source>
        <dbReference type="Proteomes" id="UP001178507"/>
    </source>
</evidence>
<keyword evidence="3" id="KW-1185">Reference proteome</keyword>
<accession>A0AA36IZD5</accession>
<proteinExistence type="predicted"/>